<organism evidence="4 5">
    <name type="scientific">Priapulus caudatus</name>
    <name type="common">Priapulid worm</name>
    <dbReference type="NCBI Taxonomy" id="37621"/>
    <lineage>
        <taxon>Eukaryota</taxon>
        <taxon>Metazoa</taxon>
        <taxon>Ecdysozoa</taxon>
        <taxon>Scalidophora</taxon>
        <taxon>Priapulida</taxon>
        <taxon>Priapulimorpha</taxon>
        <taxon>Priapulimorphida</taxon>
        <taxon>Priapulidae</taxon>
        <taxon>Priapulus</taxon>
    </lineage>
</organism>
<keyword evidence="3" id="KW-0472">Membrane</keyword>
<evidence type="ECO:0000256" key="3">
    <source>
        <dbReference type="SAM" id="Phobius"/>
    </source>
</evidence>
<proteinExistence type="predicted"/>
<feature type="transmembrane region" description="Helical" evidence="3">
    <location>
        <begin position="232"/>
        <end position="249"/>
    </location>
</feature>
<dbReference type="Gene3D" id="3.40.720.10">
    <property type="entry name" value="Alkaline Phosphatase, subunit A"/>
    <property type="match status" value="1"/>
</dbReference>
<dbReference type="PANTHER" id="PTHR11596">
    <property type="entry name" value="ALKALINE PHOSPHATASE"/>
    <property type="match status" value="1"/>
</dbReference>
<evidence type="ECO:0000313" key="4">
    <source>
        <dbReference type="Proteomes" id="UP000695022"/>
    </source>
</evidence>
<dbReference type="RefSeq" id="XP_014664171.1">
    <property type="nucleotide sequence ID" value="XM_014808685.1"/>
</dbReference>
<protein>
    <recommendedName>
        <fullName evidence="1">alkaline phosphatase</fullName>
        <ecNumber evidence="1">3.1.3.1</ecNumber>
    </recommendedName>
</protein>
<name>A0ABM1DW50_PRICU</name>
<dbReference type="SMART" id="SM00098">
    <property type="entry name" value="alkPPc"/>
    <property type="match status" value="1"/>
</dbReference>
<keyword evidence="3" id="KW-0812">Transmembrane</keyword>
<dbReference type="PANTHER" id="PTHR11596:SF5">
    <property type="entry name" value="ALKALINE PHOSPHATASE"/>
    <property type="match status" value="1"/>
</dbReference>
<dbReference type="Proteomes" id="UP000695022">
    <property type="component" value="Unplaced"/>
</dbReference>
<keyword evidence="2" id="KW-0597">Phosphoprotein</keyword>
<sequence>MGFHLDNLALPESSRKEPTLTEMTEKAIKILQKNQEQGFFLLVESSNIDKGHHAGVAAKSLYETLQLDEAVTLALTLTDADDTLIIVTADHSHAMSMVGYPSRGNPILGKVEEPSDVDFLPFTTLLYAISPGASVNASREDITSVDTSGADYRQQAAVPRSKSPHAGEDVAVYAHGTMSHLFRGVYEQTYVAHAAAFAACIGTHTDYNSEHCRQAHAAAGAPLLLPSDSMSAFVYVIVRVYVSALLVFFF</sequence>
<dbReference type="EC" id="3.1.3.1" evidence="1"/>
<evidence type="ECO:0000313" key="5">
    <source>
        <dbReference type="RefSeq" id="XP_014664171.1"/>
    </source>
</evidence>
<evidence type="ECO:0000256" key="2">
    <source>
        <dbReference type="ARBA" id="ARBA00022553"/>
    </source>
</evidence>
<dbReference type="Pfam" id="PF00245">
    <property type="entry name" value="Alk_phosphatase"/>
    <property type="match status" value="1"/>
</dbReference>
<dbReference type="SUPFAM" id="SSF53649">
    <property type="entry name" value="Alkaline phosphatase-like"/>
    <property type="match status" value="1"/>
</dbReference>
<dbReference type="InterPro" id="IPR001952">
    <property type="entry name" value="Alkaline_phosphatase"/>
</dbReference>
<dbReference type="GeneID" id="106806672"/>
<evidence type="ECO:0000256" key="1">
    <source>
        <dbReference type="ARBA" id="ARBA00012647"/>
    </source>
</evidence>
<keyword evidence="4" id="KW-1185">Reference proteome</keyword>
<reference evidence="5" key="1">
    <citation type="submission" date="2025-08" db="UniProtKB">
        <authorList>
            <consortium name="RefSeq"/>
        </authorList>
    </citation>
    <scope>IDENTIFICATION</scope>
</reference>
<accession>A0ABM1DW50</accession>
<dbReference type="InterPro" id="IPR017850">
    <property type="entry name" value="Alkaline_phosphatase_core_sf"/>
</dbReference>
<gene>
    <name evidence="5" type="primary">LOC106806672</name>
</gene>
<keyword evidence="3" id="KW-1133">Transmembrane helix</keyword>